<dbReference type="InterPro" id="IPR021147">
    <property type="entry name" value="DUF697"/>
</dbReference>
<evidence type="ECO:0008006" key="8">
    <source>
        <dbReference type="Google" id="ProtNLM"/>
    </source>
</evidence>
<reference evidence="6 7" key="1">
    <citation type="submission" date="2020-05" db="EMBL/GenBank/DDBJ databases">
        <title>Draft genome sequence of Desulfovibrio sp. strain HN2T.</title>
        <authorList>
            <person name="Ueno A."/>
            <person name="Tamazawa S."/>
            <person name="Tamamura S."/>
            <person name="Murakami T."/>
            <person name="Kiyama T."/>
            <person name="Inomata H."/>
            <person name="Amano Y."/>
            <person name="Miyakawa K."/>
            <person name="Tamaki H."/>
            <person name="Naganuma T."/>
            <person name="Kaneko K."/>
        </authorList>
    </citation>
    <scope>NUCLEOTIDE SEQUENCE [LARGE SCALE GENOMIC DNA]</scope>
    <source>
        <strain evidence="6 7">HN2</strain>
    </source>
</reference>
<comment type="subcellular location">
    <subcellularLocation>
        <location evidence="1">Membrane</location>
        <topology evidence="1">Multi-pass membrane protein</topology>
    </subcellularLocation>
</comment>
<keyword evidence="7" id="KW-1185">Reference proteome</keyword>
<evidence type="ECO:0000256" key="3">
    <source>
        <dbReference type="ARBA" id="ARBA00022989"/>
    </source>
</evidence>
<evidence type="ECO:0000256" key="2">
    <source>
        <dbReference type="ARBA" id="ARBA00022692"/>
    </source>
</evidence>
<evidence type="ECO:0000256" key="5">
    <source>
        <dbReference type="SAM" id="Phobius"/>
    </source>
</evidence>
<name>A0A7J0BJ33_9BACT</name>
<accession>A0A7J0BJ33</accession>
<dbReference type="RefSeq" id="WP_174404914.1">
    <property type="nucleotide sequence ID" value="NZ_BLVO01000013.1"/>
</dbReference>
<organism evidence="6 7">
    <name type="scientific">Desulfovibrio subterraneus</name>
    <dbReference type="NCBI Taxonomy" id="2718620"/>
    <lineage>
        <taxon>Bacteria</taxon>
        <taxon>Pseudomonadati</taxon>
        <taxon>Thermodesulfobacteriota</taxon>
        <taxon>Desulfovibrionia</taxon>
        <taxon>Desulfovibrionales</taxon>
        <taxon>Desulfovibrionaceae</taxon>
        <taxon>Desulfovibrio</taxon>
    </lineage>
</organism>
<comment type="caution">
    <text evidence="6">The sequence shown here is derived from an EMBL/GenBank/DDBJ whole genome shotgun (WGS) entry which is preliminary data.</text>
</comment>
<protein>
    <recommendedName>
        <fullName evidence="8">DUF697 domain-containing protein</fullName>
    </recommendedName>
</protein>
<dbReference type="EMBL" id="BLVO01000013">
    <property type="protein sequence ID" value="GFM33242.1"/>
    <property type="molecule type" value="Genomic_DNA"/>
</dbReference>
<dbReference type="Pfam" id="PF05128">
    <property type="entry name" value="DUF697"/>
    <property type="match status" value="1"/>
</dbReference>
<evidence type="ECO:0000256" key="4">
    <source>
        <dbReference type="ARBA" id="ARBA00023136"/>
    </source>
</evidence>
<keyword evidence="3 5" id="KW-1133">Transmembrane helix</keyword>
<proteinExistence type="predicted"/>
<keyword evidence="4 5" id="KW-0472">Membrane</keyword>
<dbReference type="GO" id="GO:0016020">
    <property type="term" value="C:membrane"/>
    <property type="evidence" value="ECO:0007669"/>
    <property type="project" value="UniProtKB-SubCell"/>
</dbReference>
<evidence type="ECO:0000256" key="1">
    <source>
        <dbReference type="ARBA" id="ARBA00004141"/>
    </source>
</evidence>
<feature type="transmembrane region" description="Helical" evidence="5">
    <location>
        <begin position="42"/>
        <end position="66"/>
    </location>
</feature>
<evidence type="ECO:0000313" key="6">
    <source>
        <dbReference type="EMBL" id="GFM33242.1"/>
    </source>
</evidence>
<evidence type="ECO:0000313" key="7">
    <source>
        <dbReference type="Proteomes" id="UP000503840"/>
    </source>
</evidence>
<sequence>MRSVIKRICVIVAVLLLSLFAVYLFGAVMVLSDLASRIHPDLALWAVLVCLALIAYALWCAAAPFFRPHALTLSATPDEEELQAYKAELLTRLRSNGYLQAQGVSVNDENDVSAALDVLQRKANTDIRNTAKQVFLGTAVSQNGKLDSLIVLTLLARLIWRISALYNQRPAPSELLSLYSNVAVTSFLAAGVEDLGGEEAMSSIIGPAVASSALGALPGAEAVATAVTTALVDGSANALLTLRTGILARNYVSGSLAAQGGNRRIATVEALSMLADISGEIVKKVIAKTGQAAVQVCGKKVGDAVSAGARTARKAAESVAEGVGGAARSVGAGVGGAARAVGSGVSGAVKTAGTGVSDGANLLRDGAFGAAVAVGDSTTALGKAVAKGALGSARVIGNGVKESGHAVSGLLGRAGNRTSRLWRRIIRQR</sequence>
<gene>
    <name evidence="6" type="ORF">DSM101010T_16070</name>
</gene>
<dbReference type="Proteomes" id="UP000503840">
    <property type="component" value="Unassembled WGS sequence"/>
</dbReference>
<dbReference type="AlphaFoldDB" id="A0A7J0BJ33"/>
<keyword evidence="2 5" id="KW-0812">Transmembrane</keyword>